<dbReference type="RefSeq" id="WP_199467590.1">
    <property type="nucleotide sequence ID" value="NZ_JAEMNX010000005.1"/>
</dbReference>
<evidence type="ECO:0000313" key="1">
    <source>
        <dbReference type="EMBL" id="MBJ7537458.1"/>
    </source>
</evidence>
<dbReference type="EMBL" id="JAEMNX010000005">
    <property type="protein sequence ID" value="MBJ7537458.1"/>
    <property type="molecule type" value="Genomic_DNA"/>
</dbReference>
<protein>
    <submittedName>
        <fullName evidence="1">DUF3024 domain-containing protein</fullName>
    </submittedName>
</protein>
<gene>
    <name evidence="1" type="ORF">I8J31_07145</name>
</gene>
<dbReference type="InterPro" id="IPR021388">
    <property type="entry name" value="DUF3024"/>
</dbReference>
<sequence length="115" mass="13812">MAISEFEVKRCEREMDKFLSAHRPPAHIRQEVDLAYRLDNQSVEIFEIRPDWKDSTEKIEIPIAKATYVKAKKEWKVYWQKSDMKWHRYEPCPTVKYLEEFLSVVGEDSFSCFFG</sequence>
<keyword evidence="2" id="KW-1185">Reference proteome</keyword>
<reference evidence="1" key="1">
    <citation type="submission" date="2020-12" db="EMBL/GenBank/DDBJ databases">
        <title>Marinomonas arctica sp. nov., a psychrotolerant bacterium isolated from the Arctic.</title>
        <authorList>
            <person name="Zhang Y."/>
        </authorList>
    </citation>
    <scope>NUCLEOTIDE SEQUENCE</scope>
    <source>
        <strain evidence="1">C1424</strain>
    </source>
</reference>
<proteinExistence type="predicted"/>
<dbReference type="Proteomes" id="UP000628710">
    <property type="component" value="Unassembled WGS sequence"/>
</dbReference>
<organism evidence="1 2">
    <name type="scientific">Marinomonas transparens</name>
    <dbReference type="NCBI Taxonomy" id="2795388"/>
    <lineage>
        <taxon>Bacteria</taxon>
        <taxon>Pseudomonadati</taxon>
        <taxon>Pseudomonadota</taxon>
        <taxon>Gammaproteobacteria</taxon>
        <taxon>Oceanospirillales</taxon>
        <taxon>Oceanospirillaceae</taxon>
        <taxon>Marinomonas</taxon>
    </lineage>
</organism>
<comment type="caution">
    <text evidence="1">The sequence shown here is derived from an EMBL/GenBank/DDBJ whole genome shotgun (WGS) entry which is preliminary data.</text>
</comment>
<accession>A0A934N260</accession>
<name>A0A934N260_9GAMM</name>
<dbReference type="Pfam" id="PF11225">
    <property type="entry name" value="DUF3024"/>
    <property type="match status" value="1"/>
</dbReference>
<evidence type="ECO:0000313" key="2">
    <source>
        <dbReference type="Proteomes" id="UP000628710"/>
    </source>
</evidence>
<dbReference type="AlphaFoldDB" id="A0A934N260"/>